<name>A0A024H9B8_9MICC</name>
<evidence type="ECO:0000313" key="2">
    <source>
        <dbReference type="EMBL" id="CCQ48542.1"/>
    </source>
</evidence>
<feature type="region of interest" description="Disordered" evidence="1">
    <location>
        <begin position="1"/>
        <end position="67"/>
    </location>
</feature>
<dbReference type="Proteomes" id="UP000035722">
    <property type="component" value="Unassembled WGS sequence"/>
</dbReference>
<proteinExistence type="predicted"/>
<protein>
    <submittedName>
        <fullName evidence="2">Uncharacterized protein</fullName>
    </submittedName>
</protein>
<evidence type="ECO:0000313" key="3">
    <source>
        <dbReference type="Proteomes" id="UP000035722"/>
    </source>
</evidence>
<dbReference type="AlphaFoldDB" id="A0A024H9B8"/>
<feature type="compositionally biased region" description="Basic and acidic residues" evidence="1">
    <location>
        <begin position="1"/>
        <end position="10"/>
    </location>
</feature>
<organism evidence="2 3">
    <name type="scientific">Pseudarthrobacter siccitolerans</name>
    <dbReference type="NCBI Taxonomy" id="861266"/>
    <lineage>
        <taxon>Bacteria</taxon>
        <taxon>Bacillati</taxon>
        <taxon>Actinomycetota</taxon>
        <taxon>Actinomycetes</taxon>
        <taxon>Micrococcales</taxon>
        <taxon>Micrococcaceae</taxon>
        <taxon>Pseudarthrobacter</taxon>
    </lineage>
</organism>
<accession>A0A024H9B8</accession>
<dbReference type="EMBL" id="CAQI01000062">
    <property type="protein sequence ID" value="CCQ48542.1"/>
    <property type="molecule type" value="Genomic_DNA"/>
</dbReference>
<keyword evidence="3" id="KW-1185">Reference proteome</keyword>
<feature type="compositionally biased region" description="Basic and acidic residues" evidence="1">
    <location>
        <begin position="58"/>
        <end position="67"/>
    </location>
</feature>
<reference evidence="3" key="1">
    <citation type="journal article" date="2014" name="Genome Announc.">
        <title>Genome Sequence of Arthrobacter siccitolerans 4J27, a Xeroprotectant-Producing Desiccation-Tolerant Microorganism.</title>
        <authorList>
            <person name="Manzanera M."/>
            <person name="Santa-Cruz-Calvo L."/>
            <person name="Vilchez J.I."/>
            <person name="Garcia-Fontana C."/>
            <person name="Silva-Castro G.A."/>
            <person name="Calvo C."/>
            <person name="Gonzalez-Lopez J."/>
        </authorList>
    </citation>
    <scope>NUCLEOTIDE SEQUENCE [LARGE SCALE GENOMIC DNA]</scope>
    <source>
        <strain evidence="3">4J27</strain>
    </source>
</reference>
<gene>
    <name evidence="2" type="ORF">ARTSIC4J27_4551</name>
</gene>
<sequence>MLQQEHECCNHKVFPPPSIAGVRSKGYGGHSVGETPGPIPNPEAKTHSADGTAPGRVWESRSPPDKH</sequence>
<comment type="caution">
    <text evidence="2">The sequence shown here is derived from an EMBL/GenBank/DDBJ whole genome shotgun (WGS) entry which is preliminary data.</text>
</comment>
<evidence type="ECO:0000256" key="1">
    <source>
        <dbReference type="SAM" id="MobiDB-lite"/>
    </source>
</evidence>